<evidence type="ECO:0000313" key="5">
    <source>
        <dbReference type="EMBL" id="MDH8677439.1"/>
    </source>
</evidence>
<keyword evidence="6" id="KW-1185">Reference proteome</keyword>
<dbReference type="InterPro" id="IPR010976">
    <property type="entry name" value="B-phosphoglucomutase_hydrolase"/>
</dbReference>
<dbReference type="CDD" id="cd02598">
    <property type="entry name" value="HAD_BPGM"/>
    <property type="match status" value="1"/>
</dbReference>
<dbReference type="SFLD" id="SFLDG01135">
    <property type="entry name" value="C1.5.6:_HAD__Beta-PGM__Phospha"/>
    <property type="match status" value="1"/>
</dbReference>
<dbReference type="EC" id="5.4.2.6" evidence="5"/>
<dbReference type="InterPro" id="IPR023198">
    <property type="entry name" value="PGP-like_dom2"/>
</dbReference>
<dbReference type="InterPro" id="IPR036412">
    <property type="entry name" value="HAD-like_sf"/>
</dbReference>
<dbReference type="PANTHER" id="PTHR11051:SF14">
    <property type="entry name" value="MALTOSE PHOSPHORYLASE"/>
    <property type="match status" value="1"/>
</dbReference>
<proteinExistence type="inferred from homology"/>
<dbReference type="Pfam" id="PF03636">
    <property type="entry name" value="Glyco_hydro_65N"/>
    <property type="match status" value="1"/>
</dbReference>
<dbReference type="Proteomes" id="UP001158045">
    <property type="component" value="Unassembled WGS sequence"/>
</dbReference>
<dbReference type="InterPro" id="IPR008928">
    <property type="entry name" value="6-hairpin_glycosidase_sf"/>
</dbReference>
<dbReference type="Pfam" id="PF00702">
    <property type="entry name" value="Hydrolase"/>
    <property type="match status" value="1"/>
</dbReference>
<comment type="caution">
    <text evidence="5">The sequence shown here is derived from an EMBL/GenBank/DDBJ whole genome shotgun (WGS) entry which is preliminary data.</text>
</comment>
<comment type="similarity">
    <text evidence="1">Belongs to the HAD-like hydrolase superfamily. CbbY/CbbZ/Gph/YieH family.</text>
</comment>
<dbReference type="GO" id="GO:0008801">
    <property type="term" value="F:beta-phosphoglucomutase activity"/>
    <property type="evidence" value="ECO:0007669"/>
    <property type="project" value="UniProtKB-EC"/>
</dbReference>
<dbReference type="NCBIfam" id="TIGR01990">
    <property type="entry name" value="bPGM"/>
    <property type="match status" value="1"/>
</dbReference>
<dbReference type="InterPro" id="IPR023214">
    <property type="entry name" value="HAD_sf"/>
</dbReference>
<dbReference type="Gene3D" id="1.10.150.240">
    <property type="entry name" value="Putative phosphatase, domain 2"/>
    <property type="match status" value="1"/>
</dbReference>
<dbReference type="NCBIfam" id="TIGR02009">
    <property type="entry name" value="PGMB-YQAB-SF"/>
    <property type="match status" value="1"/>
</dbReference>
<dbReference type="PANTHER" id="PTHR11051">
    <property type="entry name" value="GLYCOSYL HYDROLASE-RELATED"/>
    <property type="match status" value="1"/>
</dbReference>
<keyword evidence="5" id="KW-0413">Isomerase</keyword>
<dbReference type="SUPFAM" id="SSF56784">
    <property type="entry name" value="HAD-like"/>
    <property type="match status" value="1"/>
</dbReference>
<dbReference type="Gene3D" id="1.50.10.10">
    <property type="match status" value="1"/>
</dbReference>
<protein>
    <submittedName>
        <fullName evidence="5">Beta-phosphoglucomutase</fullName>
        <ecNumber evidence="5">5.4.2.6</ecNumber>
    </submittedName>
</protein>
<evidence type="ECO:0000256" key="1">
    <source>
        <dbReference type="ARBA" id="ARBA00006171"/>
    </source>
</evidence>
<dbReference type="Gene3D" id="2.60.420.10">
    <property type="entry name" value="Maltose phosphorylase, domain 3"/>
    <property type="match status" value="1"/>
</dbReference>
<evidence type="ECO:0000259" key="4">
    <source>
        <dbReference type="Pfam" id="PF03636"/>
    </source>
</evidence>
<dbReference type="InterPro" id="IPR005194">
    <property type="entry name" value="Glyco_hydro_65_C"/>
</dbReference>
<dbReference type="InterPro" id="IPR006439">
    <property type="entry name" value="HAD-SF_hydro_IA"/>
</dbReference>
<feature type="domain" description="Glycoside hydrolase family 65 C-terminal" evidence="3">
    <location>
        <begin position="684"/>
        <end position="740"/>
    </location>
</feature>
<dbReference type="EMBL" id="JARYZI010000002">
    <property type="protein sequence ID" value="MDH8677439.1"/>
    <property type="molecule type" value="Genomic_DNA"/>
</dbReference>
<dbReference type="InterPro" id="IPR005196">
    <property type="entry name" value="Glyco_hydro_65_N"/>
</dbReference>
<name>A0ABT6NAL0_9FIRM</name>
<feature type="domain" description="Glycoside hydrolase family 65 N-terminal" evidence="4">
    <location>
        <begin position="9"/>
        <end position="219"/>
    </location>
</feature>
<dbReference type="InterPro" id="IPR012341">
    <property type="entry name" value="6hp_glycosidase-like_sf"/>
</dbReference>
<evidence type="ECO:0000259" key="2">
    <source>
        <dbReference type="Pfam" id="PF03632"/>
    </source>
</evidence>
<dbReference type="SUPFAM" id="SSF48208">
    <property type="entry name" value="Six-hairpin glycosidases"/>
    <property type="match status" value="1"/>
</dbReference>
<dbReference type="RefSeq" id="WP_281093254.1">
    <property type="nucleotide sequence ID" value="NZ_JARYZI010000002.1"/>
</dbReference>
<sequence length="968" mass="110539">MWKLKSNIYNVSRQALEESLYMIGNGYLGVRGSFEEGYVSGESVRGTYINGLYDRIPMIHAEMAYGFPTEQDRQPRVLDTQTCEIYLDGERVHLLDGKFTDYHRTLDFQTGETTRTYRYFTSIGKSAEISFRRLASLEHVNFLLYKIEVEYDGEIEFISLCDTEVENYSNPKDPRIGQGHTKLMSLLSLVGYDQVVYASMRTATTNIEQAVAISHKILHTLYGTLEHHKHEGKLFTHVKAYGHVGLEKKCVFTDGLRFSSPLDRARELLEKYDSYDYDYFLELQKEFLDNFWYHSGIEIQGDSEAQLALRMKQFHLLQSVGVDRFSNVAAKGLSGEGYEGHYFWDTEIYILPVLQMNQPEKAKALLNYRHSILPFAKERAIQLGHIKGAAYAWRTISGIECSGYFPAGTAQYHINADIAYAFIQYYLYTDDELFMAEKGFEVILETARLWMDLGDYHNGTFQIHTVTGPDEYTALVNNNYYTNAMAKYHLEWTYKMYKLLDSSKHESVKHLFEDLVNRLNINYAELRAMKTASEKMFFLYDETHKMYAQDDTFLTKPMWPVNEEAFSHRPLLLNYHPLTIYRHQILKQADTLLAHMLLEQYVTEDDIKNAFNYYEPITTHDSSLSTCIYGIMASRCGFNDKAFEYFSESLMLDLKDTHKNTKDGLHMANMAGSILSVTAGFAGLRICQDCIILRPQKPTSWDEFSFKLNYQGRLLKVTIGDETKLELLEGEGIYVKIWDRMHYVETVKPPVKAVVFDLDGVLTETSKAHFEAWKMLASELGFEVPDELEDKVRGISRLDSLEIVLTYGNLNEVYTDEEKVDLANHKNDLYLDLIKGYTPENLSLGAVSLLTELREKGIKIALASASKNAPFLLEAMGITAYFDVVVDPASIENGKPEPDIFLKASELLGITPGYCIGVEDAYAGIESIKAAGMTPMGIGSKTVLSNCDTVFSGLESFHNFLLDHSIIK</sequence>
<dbReference type="SFLD" id="SFLDG01129">
    <property type="entry name" value="C1.5:_HAD__Beta-PGM__Phosphata"/>
    <property type="match status" value="1"/>
</dbReference>
<organism evidence="5 6">
    <name type="scientific">Fusibacter bizertensis</name>
    <dbReference type="NCBI Taxonomy" id="1488331"/>
    <lineage>
        <taxon>Bacteria</taxon>
        <taxon>Bacillati</taxon>
        <taxon>Bacillota</taxon>
        <taxon>Clostridia</taxon>
        <taxon>Eubacteriales</taxon>
        <taxon>Eubacteriales Family XII. Incertae Sedis</taxon>
        <taxon>Fusibacter</taxon>
    </lineage>
</organism>
<dbReference type="Gene3D" id="3.40.50.1000">
    <property type="entry name" value="HAD superfamily/HAD-like"/>
    <property type="match status" value="1"/>
</dbReference>
<dbReference type="InterPro" id="IPR011013">
    <property type="entry name" value="Gal_mutarotase_sf_dom"/>
</dbReference>
<gene>
    <name evidence="5" type="primary">pgmB</name>
    <name evidence="5" type="ORF">QE109_04730</name>
</gene>
<dbReference type="Gene3D" id="2.70.98.40">
    <property type="entry name" value="Glycoside hydrolase, family 65, N-terminal domain"/>
    <property type="match status" value="1"/>
</dbReference>
<dbReference type="InterPro" id="IPR005195">
    <property type="entry name" value="Glyco_hydro_65_M"/>
</dbReference>
<feature type="domain" description="Glycoside hydrolase family 65 central catalytic" evidence="2">
    <location>
        <begin position="310"/>
        <end position="674"/>
    </location>
</feature>
<dbReference type="NCBIfam" id="TIGR01509">
    <property type="entry name" value="HAD-SF-IA-v3"/>
    <property type="match status" value="1"/>
</dbReference>
<evidence type="ECO:0000259" key="3">
    <source>
        <dbReference type="Pfam" id="PF03633"/>
    </source>
</evidence>
<dbReference type="InterPro" id="IPR037018">
    <property type="entry name" value="GH65_N"/>
</dbReference>
<accession>A0ABT6NAL0</accession>
<dbReference type="InterPro" id="IPR010972">
    <property type="entry name" value="Beta-PGM"/>
</dbReference>
<dbReference type="SUPFAM" id="SSF74650">
    <property type="entry name" value="Galactose mutarotase-like"/>
    <property type="match status" value="1"/>
</dbReference>
<evidence type="ECO:0000313" key="6">
    <source>
        <dbReference type="Proteomes" id="UP001158045"/>
    </source>
</evidence>
<reference evidence="5 6" key="1">
    <citation type="submission" date="2023-04" db="EMBL/GenBank/DDBJ databases">
        <title>Fusibacter bizertensis strain WBS, isolated from littoral bottom sediments of the Arctic seas - biochemical and genomic analysis.</title>
        <authorList>
            <person name="Brioukhanov A.L."/>
        </authorList>
    </citation>
    <scope>NUCLEOTIDE SEQUENCE [LARGE SCALE GENOMIC DNA]</scope>
    <source>
        <strain evidence="5 6">WBS</strain>
    </source>
</reference>
<dbReference type="SFLD" id="SFLDS00003">
    <property type="entry name" value="Haloacid_Dehalogenase"/>
    <property type="match status" value="1"/>
</dbReference>
<dbReference type="Pfam" id="PF03632">
    <property type="entry name" value="Glyco_hydro_65m"/>
    <property type="match status" value="1"/>
</dbReference>
<dbReference type="Pfam" id="PF03633">
    <property type="entry name" value="Glyco_hydro_65C"/>
    <property type="match status" value="1"/>
</dbReference>